<evidence type="ECO:0000313" key="2">
    <source>
        <dbReference type="Proteomes" id="UP000014073"/>
    </source>
</evidence>
<organism evidence="1 2">
    <name type="scientific">Phocaeicola coprophilus DSM 18228 = JCM 13818</name>
    <dbReference type="NCBI Taxonomy" id="547042"/>
    <lineage>
        <taxon>Bacteria</taxon>
        <taxon>Pseudomonadati</taxon>
        <taxon>Bacteroidota</taxon>
        <taxon>Bacteroidia</taxon>
        <taxon>Bacteroidales</taxon>
        <taxon>Bacteroidaceae</taxon>
        <taxon>Phocaeicola</taxon>
    </lineage>
</organism>
<proteinExistence type="predicted"/>
<dbReference type="EMBL" id="ACBW01000212">
    <property type="protein sequence ID" value="EEF77830.1"/>
    <property type="molecule type" value="Genomic_DNA"/>
</dbReference>
<gene>
    <name evidence="1" type="ORF">BACCOPRO_03353</name>
</gene>
<protein>
    <submittedName>
        <fullName evidence="1">Uncharacterized protein</fullName>
    </submittedName>
</protein>
<dbReference type="HOGENOM" id="CLU_3180019_0_0_10"/>
<reference evidence="1 2" key="1">
    <citation type="submission" date="2008-12" db="EMBL/GenBank/DDBJ databases">
        <authorList>
            <person name="Fulton L."/>
            <person name="Clifton S."/>
            <person name="Fulton B."/>
            <person name="Xu J."/>
            <person name="Minx P."/>
            <person name="Pepin K.H."/>
            <person name="Johnson M."/>
            <person name="Bhonagiri V."/>
            <person name="Nash W.E."/>
            <person name="Mardis E.R."/>
            <person name="Wilson R.K."/>
        </authorList>
    </citation>
    <scope>NUCLEOTIDE SEQUENCE [LARGE SCALE GENOMIC DNA]</scope>
    <source>
        <strain evidence="1 2">DSM 18228</strain>
    </source>
</reference>
<keyword evidence="2" id="KW-1185">Reference proteome</keyword>
<name>S0FCF7_9BACT</name>
<dbReference type="STRING" id="547042.BACCOPRO_03353"/>
<sequence>METKVSPKENFCFVLREQQFSLGITLVFSNGIKGKMYRMSSYIGQF</sequence>
<comment type="caution">
    <text evidence="1">The sequence shown here is derived from an EMBL/GenBank/DDBJ whole genome shotgun (WGS) entry which is preliminary data.</text>
</comment>
<dbReference type="Proteomes" id="UP000014073">
    <property type="component" value="Unassembled WGS sequence"/>
</dbReference>
<evidence type="ECO:0000313" key="1">
    <source>
        <dbReference type="EMBL" id="EEF77830.1"/>
    </source>
</evidence>
<accession>S0FCF7</accession>
<dbReference type="AlphaFoldDB" id="S0FCF7"/>